<proteinExistence type="predicted"/>
<keyword evidence="2" id="KW-1185">Reference proteome</keyword>
<evidence type="ECO:0000313" key="2">
    <source>
        <dbReference type="Proteomes" id="UP000887013"/>
    </source>
</evidence>
<dbReference type="EMBL" id="BMAW01105688">
    <property type="protein sequence ID" value="GFT20467.1"/>
    <property type="molecule type" value="Genomic_DNA"/>
</dbReference>
<dbReference type="AlphaFoldDB" id="A0A8X6NKN0"/>
<comment type="caution">
    <text evidence="1">The sequence shown here is derived from an EMBL/GenBank/DDBJ whole genome shotgun (WGS) entry which is preliminary data.</text>
</comment>
<sequence>MWFRREGEEIHWEEIESKHKVPILNDKHRRKKVLRKAVTELDGIVRVAPGEVGWNQKNGGRSRNPKELDYRQQVFPLHRFELSKEVPYKKGV</sequence>
<protein>
    <submittedName>
        <fullName evidence="1">Uncharacterized protein</fullName>
    </submittedName>
</protein>
<evidence type="ECO:0000313" key="1">
    <source>
        <dbReference type="EMBL" id="GFT20467.1"/>
    </source>
</evidence>
<name>A0A8X6NKN0_NEPPI</name>
<dbReference type="Proteomes" id="UP000887013">
    <property type="component" value="Unassembled WGS sequence"/>
</dbReference>
<accession>A0A8X6NKN0</accession>
<gene>
    <name evidence="1" type="ORF">NPIL_593851</name>
</gene>
<organism evidence="1 2">
    <name type="scientific">Nephila pilipes</name>
    <name type="common">Giant wood spider</name>
    <name type="synonym">Nephila maculata</name>
    <dbReference type="NCBI Taxonomy" id="299642"/>
    <lineage>
        <taxon>Eukaryota</taxon>
        <taxon>Metazoa</taxon>
        <taxon>Ecdysozoa</taxon>
        <taxon>Arthropoda</taxon>
        <taxon>Chelicerata</taxon>
        <taxon>Arachnida</taxon>
        <taxon>Araneae</taxon>
        <taxon>Araneomorphae</taxon>
        <taxon>Entelegynae</taxon>
        <taxon>Araneoidea</taxon>
        <taxon>Nephilidae</taxon>
        <taxon>Nephila</taxon>
    </lineage>
</organism>
<reference evidence="1" key="1">
    <citation type="submission" date="2020-08" db="EMBL/GenBank/DDBJ databases">
        <title>Multicomponent nature underlies the extraordinary mechanical properties of spider dragline silk.</title>
        <authorList>
            <person name="Kono N."/>
            <person name="Nakamura H."/>
            <person name="Mori M."/>
            <person name="Yoshida Y."/>
            <person name="Ohtoshi R."/>
            <person name="Malay A.D."/>
            <person name="Moran D.A.P."/>
            <person name="Tomita M."/>
            <person name="Numata K."/>
            <person name="Arakawa K."/>
        </authorList>
    </citation>
    <scope>NUCLEOTIDE SEQUENCE</scope>
</reference>